<dbReference type="RefSeq" id="WP_376736440.1">
    <property type="nucleotide sequence ID" value="NZ_JAYMRP010000069.1"/>
</dbReference>
<organism evidence="1 2">
    <name type="scientific">Streptomyces broussonetiae</name>
    <dbReference type="NCBI Taxonomy" id="2686304"/>
    <lineage>
        <taxon>Bacteria</taxon>
        <taxon>Bacillati</taxon>
        <taxon>Actinomycetota</taxon>
        <taxon>Actinomycetes</taxon>
        <taxon>Kitasatosporales</taxon>
        <taxon>Streptomycetaceae</taxon>
        <taxon>Streptomyces</taxon>
    </lineage>
</organism>
<gene>
    <name evidence="1" type="ORF">VSS16_35810</name>
</gene>
<dbReference type="InterPro" id="IPR046248">
    <property type="entry name" value="DUF6281"/>
</dbReference>
<dbReference type="EMBL" id="JAYMRP010000069">
    <property type="protein sequence ID" value="MFB8778012.1"/>
    <property type="molecule type" value="Genomic_DNA"/>
</dbReference>
<dbReference type="PROSITE" id="PS51257">
    <property type="entry name" value="PROKAR_LIPOPROTEIN"/>
    <property type="match status" value="1"/>
</dbReference>
<reference evidence="1 2" key="1">
    <citation type="submission" date="2024-01" db="EMBL/GenBank/DDBJ databases">
        <title>Genome mining of biosynthetic gene clusters to explore secondary metabolites of Streptomyces sp.</title>
        <authorList>
            <person name="Baig A."/>
            <person name="Ajitkumar Shintre N."/>
            <person name="Kumar H."/>
            <person name="Anbarasu A."/>
            <person name="Ramaiah S."/>
        </authorList>
    </citation>
    <scope>NUCLEOTIDE SEQUENCE [LARGE SCALE GENOMIC DNA]</scope>
    <source>
        <strain evidence="1 2">A57</strain>
    </source>
</reference>
<protein>
    <submittedName>
        <fullName evidence="1">DUF6281 family protein</fullName>
    </submittedName>
</protein>
<name>A0ABV5EME5_9ACTN</name>
<proteinExistence type="predicted"/>
<accession>A0ABV5EME5</accession>
<sequence length="129" mass="12890">MRLVTAVGGVLGVLGVVGGTGCGAPDGGSGDGTCAYVVVHDGRAYWGTGDDRGFEVGEVVGAATQPRCDDAPGRGDGGTDVQTLTAYRVQGVAVGTAIAVGVAPDDLVLARVDPDRLGTDVVRELFEES</sequence>
<dbReference type="Proteomes" id="UP001585080">
    <property type="component" value="Unassembled WGS sequence"/>
</dbReference>
<dbReference type="Pfam" id="PF19797">
    <property type="entry name" value="DUF6281"/>
    <property type="match status" value="1"/>
</dbReference>
<evidence type="ECO:0000313" key="1">
    <source>
        <dbReference type="EMBL" id="MFB8778012.1"/>
    </source>
</evidence>
<keyword evidence="2" id="KW-1185">Reference proteome</keyword>
<evidence type="ECO:0000313" key="2">
    <source>
        <dbReference type="Proteomes" id="UP001585080"/>
    </source>
</evidence>
<comment type="caution">
    <text evidence="1">The sequence shown here is derived from an EMBL/GenBank/DDBJ whole genome shotgun (WGS) entry which is preliminary data.</text>
</comment>